<dbReference type="Proteomes" id="UP000269097">
    <property type="component" value="Chromosome"/>
</dbReference>
<reference evidence="3 4" key="1">
    <citation type="submission" date="2018-10" db="EMBL/GenBank/DDBJ databases">
        <title>Genome Sequence of Cohnella sp.</title>
        <authorList>
            <person name="Srinivasan S."/>
            <person name="Kim M.K."/>
        </authorList>
    </citation>
    <scope>NUCLEOTIDE SEQUENCE [LARGE SCALE GENOMIC DNA]</scope>
    <source>
        <strain evidence="3 4">18JY8-7</strain>
    </source>
</reference>
<keyword evidence="1" id="KW-0812">Transmembrane</keyword>
<evidence type="ECO:0000256" key="1">
    <source>
        <dbReference type="SAM" id="Phobius"/>
    </source>
</evidence>
<sequence>MMTNYNTELEFAQTFVLPNKCSEKALTQTYVRVTIIPEQTFGVEIMVQSWALGSHTSSVTAVRRSSSSNRGQASSRQGSGQRWRLARMMFFVLAFAILFSGFALVKTFASEENVQPASTAEKVVYADSGDTLWHLAATLKKDSMDTRKAVRLLMERNDLHDPSLKNGQMLIVPNEMLP</sequence>
<dbReference type="KEGG" id="coh:EAV92_08490"/>
<dbReference type="EMBL" id="CP033433">
    <property type="protein sequence ID" value="AYQ72599.1"/>
    <property type="molecule type" value="Genomic_DNA"/>
</dbReference>
<gene>
    <name evidence="3" type="ORF">EAV92_08490</name>
</gene>
<dbReference type="AlphaFoldDB" id="A0A3G3JYL4"/>
<organism evidence="3 4">
    <name type="scientific">Cohnella candidum</name>
    <dbReference type="NCBI Taxonomy" id="2674991"/>
    <lineage>
        <taxon>Bacteria</taxon>
        <taxon>Bacillati</taxon>
        <taxon>Bacillota</taxon>
        <taxon>Bacilli</taxon>
        <taxon>Bacillales</taxon>
        <taxon>Paenibacillaceae</taxon>
        <taxon>Cohnella</taxon>
    </lineage>
</organism>
<feature type="transmembrane region" description="Helical" evidence="1">
    <location>
        <begin position="85"/>
        <end position="105"/>
    </location>
</feature>
<dbReference type="Gene3D" id="3.10.350.10">
    <property type="entry name" value="LysM domain"/>
    <property type="match status" value="1"/>
</dbReference>
<name>A0A3G3JYL4_9BACL</name>
<keyword evidence="1" id="KW-1133">Transmembrane helix</keyword>
<protein>
    <submittedName>
        <fullName evidence="3">LysM peptidoglycan-binding domain-containing protein</fullName>
    </submittedName>
</protein>
<keyword evidence="1" id="KW-0472">Membrane</keyword>
<evidence type="ECO:0000313" key="4">
    <source>
        <dbReference type="Proteomes" id="UP000269097"/>
    </source>
</evidence>
<dbReference type="InterPro" id="IPR018392">
    <property type="entry name" value="LysM"/>
</dbReference>
<keyword evidence="4" id="KW-1185">Reference proteome</keyword>
<dbReference type="InterPro" id="IPR036779">
    <property type="entry name" value="LysM_dom_sf"/>
</dbReference>
<evidence type="ECO:0000259" key="2">
    <source>
        <dbReference type="Pfam" id="PF01476"/>
    </source>
</evidence>
<accession>A0A3G3JYL4</accession>
<evidence type="ECO:0000313" key="3">
    <source>
        <dbReference type="EMBL" id="AYQ72599.1"/>
    </source>
</evidence>
<dbReference type="Pfam" id="PF01476">
    <property type="entry name" value="LysM"/>
    <property type="match status" value="1"/>
</dbReference>
<proteinExistence type="predicted"/>
<feature type="domain" description="LysM" evidence="2">
    <location>
        <begin position="128"/>
        <end position="173"/>
    </location>
</feature>